<dbReference type="InterPro" id="IPR022606">
    <property type="entry name" value="DUF2914"/>
</dbReference>
<gene>
    <name evidence="3" type="ORF">A2949_02040</name>
</gene>
<feature type="transmembrane region" description="Helical" evidence="1">
    <location>
        <begin position="102"/>
        <end position="122"/>
    </location>
</feature>
<feature type="transmembrane region" description="Helical" evidence="1">
    <location>
        <begin position="75"/>
        <end position="96"/>
    </location>
</feature>
<dbReference type="Pfam" id="PF11141">
    <property type="entry name" value="DUF2914"/>
    <property type="match status" value="1"/>
</dbReference>
<sequence>MRALWHSIFHFWERYEHHIGVGALVVGFLFDLWVADRPDSIFNNLLLLSYLFLAGAFIIILNLRARRRPDDATPLFLLLMLQFCFGGLASNLLVLYGHSGTLTGSAVFIGILVLIVFGNEYFRSRYSLLRFNIGVYYFLMLSYALVAVPIFITHSLGILTFFLSGIISIMAISGFLILLFFAVFRGSDTGKLKEVSFIIGGIFCVFNLLYFLNVIPPVPLSLRDIDVYHSVLKRADGTYLALYEPAPWYQFWRSSSERYTSASGTAACFSAVFAPADLQTPIYHVWEYKNATGEWEQRSKVPFPIQGGRAEGYRGFSTKSALTPGEWRCNVETASGALIGRVGFVAVWASTTPALSQTTL</sequence>
<feature type="transmembrane region" description="Helical" evidence="1">
    <location>
        <begin position="134"/>
        <end position="152"/>
    </location>
</feature>
<proteinExistence type="predicted"/>
<protein>
    <recommendedName>
        <fullName evidence="2">DUF2914 domain-containing protein</fullName>
    </recommendedName>
</protein>
<accession>A0A1F4Y107</accession>
<reference evidence="3 4" key="1">
    <citation type="journal article" date="2016" name="Nat. Commun.">
        <title>Thousands of microbial genomes shed light on interconnected biogeochemical processes in an aquifer system.</title>
        <authorList>
            <person name="Anantharaman K."/>
            <person name="Brown C.T."/>
            <person name="Hug L.A."/>
            <person name="Sharon I."/>
            <person name="Castelle C.J."/>
            <person name="Probst A.J."/>
            <person name="Thomas B.C."/>
            <person name="Singh A."/>
            <person name="Wilkins M.J."/>
            <person name="Karaoz U."/>
            <person name="Brodie E.L."/>
            <person name="Williams K.H."/>
            <person name="Hubbard S.S."/>
            <person name="Banfield J.F."/>
        </authorList>
    </citation>
    <scope>NUCLEOTIDE SEQUENCE [LARGE SCALE GENOMIC DNA]</scope>
</reference>
<evidence type="ECO:0000313" key="4">
    <source>
        <dbReference type="Proteomes" id="UP000178585"/>
    </source>
</evidence>
<dbReference type="Proteomes" id="UP000178585">
    <property type="component" value="Unassembled WGS sequence"/>
</dbReference>
<feature type="transmembrane region" description="Helical" evidence="1">
    <location>
        <begin position="158"/>
        <end position="183"/>
    </location>
</feature>
<keyword evidence="1" id="KW-1133">Transmembrane helix</keyword>
<evidence type="ECO:0000256" key="1">
    <source>
        <dbReference type="SAM" id="Phobius"/>
    </source>
</evidence>
<name>A0A1F4Y107_9BACT</name>
<feature type="transmembrane region" description="Helical" evidence="1">
    <location>
        <begin position="41"/>
        <end position="63"/>
    </location>
</feature>
<comment type="caution">
    <text evidence="3">The sequence shown here is derived from an EMBL/GenBank/DDBJ whole genome shotgun (WGS) entry which is preliminary data.</text>
</comment>
<dbReference type="AlphaFoldDB" id="A0A1F4Y107"/>
<keyword evidence="1" id="KW-0472">Membrane</keyword>
<evidence type="ECO:0000259" key="2">
    <source>
        <dbReference type="Pfam" id="PF11141"/>
    </source>
</evidence>
<feature type="domain" description="DUF2914" evidence="2">
    <location>
        <begin position="280"/>
        <end position="344"/>
    </location>
</feature>
<feature type="transmembrane region" description="Helical" evidence="1">
    <location>
        <begin position="195"/>
        <end position="215"/>
    </location>
</feature>
<keyword evidence="1" id="KW-0812">Transmembrane</keyword>
<evidence type="ECO:0000313" key="3">
    <source>
        <dbReference type="EMBL" id="OGC87657.1"/>
    </source>
</evidence>
<dbReference type="STRING" id="1797245.A2949_02040"/>
<organism evidence="3 4">
    <name type="scientific">Candidatus Adlerbacteria bacterium RIFCSPLOWO2_01_FULL_54_21b</name>
    <dbReference type="NCBI Taxonomy" id="1797245"/>
    <lineage>
        <taxon>Bacteria</taxon>
        <taxon>Candidatus Adleribacteriota</taxon>
    </lineage>
</organism>
<dbReference type="EMBL" id="MEWZ01000002">
    <property type="protein sequence ID" value="OGC87657.1"/>
    <property type="molecule type" value="Genomic_DNA"/>
</dbReference>